<dbReference type="AlphaFoldDB" id="A0A382N1E9"/>
<proteinExistence type="predicted"/>
<name>A0A382N1E9_9ZZZZ</name>
<dbReference type="EMBL" id="UINC01096780">
    <property type="protein sequence ID" value="SVC53947.1"/>
    <property type="molecule type" value="Genomic_DNA"/>
</dbReference>
<protein>
    <submittedName>
        <fullName evidence="1">Uncharacterized protein</fullName>
    </submittedName>
</protein>
<reference evidence="1" key="1">
    <citation type="submission" date="2018-05" db="EMBL/GenBank/DDBJ databases">
        <authorList>
            <person name="Lanie J.A."/>
            <person name="Ng W.-L."/>
            <person name="Kazmierczak K.M."/>
            <person name="Andrzejewski T.M."/>
            <person name="Davidsen T.M."/>
            <person name="Wayne K.J."/>
            <person name="Tettelin H."/>
            <person name="Glass J.I."/>
            <person name="Rusch D."/>
            <person name="Podicherti R."/>
            <person name="Tsui H.-C.T."/>
            <person name="Winkler M.E."/>
        </authorList>
    </citation>
    <scope>NUCLEOTIDE SEQUENCE</scope>
</reference>
<sequence>MSPTEVYFKIKVSETIIMDMLIFNVLESVN</sequence>
<accession>A0A382N1E9</accession>
<evidence type="ECO:0000313" key="1">
    <source>
        <dbReference type="EMBL" id="SVC53947.1"/>
    </source>
</evidence>
<gene>
    <name evidence="1" type="ORF">METZ01_LOCUS306801</name>
</gene>
<organism evidence="1">
    <name type="scientific">marine metagenome</name>
    <dbReference type="NCBI Taxonomy" id="408172"/>
    <lineage>
        <taxon>unclassified sequences</taxon>
        <taxon>metagenomes</taxon>
        <taxon>ecological metagenomes</taxon>
    </lineage>
</organism>